<organism evidence="9 10">
    <name type="scientific">Flavobacterium limicola</name>
    <dbReference type="NCBI Taxonomy" id="180441"/>
    <lineage>
        <taxon>Bacteria</taxon>
        <taxon>Pseudomonadati</taxon>
        <taxon>Bacteroidota</taxon>
        <taxon>Flavobacteriia</taxon>
        <taxon>Flavobacteriales</taxon>
        <taxon>Flavobacteriaceae</taxon>
        <taxon>Flavobacterium</taxon>
    </lineage>
</organism>
<keyword evidence="3" id="KW-1134">Transmembrane beta strand</keyword>
<evidence type="ECO:0000256" key="7">
    <source>
        <dbReference type="SAM" id="SignalP"/>
    </source>
</evidence>
<dbReference type="Pfam" id="PF25183">
    <property type="entry name" value="OMP_b-brl_4"/>
    <property type="match status" value="1"/>
</dbReference>
<keyword evidence="6" id="KW-0998">Cell outer membrane</keyword>
<reference evidence="9 10" key="1">
    <citation type="submission" date="2018-10" db="EMBL/GenBank/DDBJ databases">
        <title>Genomic Encyclopedia of Archaeal and Bacterial Type Strains, Phase II (KMG-II): from individual species to whole genera.</title>
        <authorList>
            <person name="Goeker M."/>
        </authorList>
    </citation>
    <scope>NUCLEOTIDE SEQUENCE [LARGE SCALE GENOMIC DNA]</scope>
    <source>
        <strain evidence="9 10">DSM 15094</strain>
    </source>
</reference>
<dbReference type="InterPro" id="IPR036942">
    <property type="entry name" value="Beta-barrel_TonB_sf"/>
</dbReference>
<keyword evidence="2" id="KW-0813">Transport</keyword>
<evidence type="ECO:0000313" key="10">
    <source>
        <dbReference type="Proteomes" id="UP000280091"/>
    </source>
</evidence>
<evidence type="ECO:0000256" key="4">
    <source>
        <dbReference type="ARBA" id="ARBA00022692"/>
    </source>
</evidence>
<dbReference type="GO" id="GO:0044718">
    <property type="term" value="P:siderophore transmembrane transport"/>
    <property type="evidence" value="ECO:0007669"/>
    <property type="project" value="TreeGrafter"/>
</dbReference>
<dbReference type="EMBL" id="RBXA01000001">
    <property type="protein sequence ID" value="RKS94975.1"/>
    <property type="molecule type" value="Genomic_DNA"/>
</dbReference>
<sequence length="1118" mass="121437">MKRIIFILIIFLSVLGHSQVTNSAMSGTVKSNTGETLPGASVEVRHNPTGTKYFSTTDYNGGYAVQGLRPGGPYTVKVTYVGYKTTEITEINAPLGSNLTVNIVIAEESNALEEVVVVSTKSNGAFNKGKTGASQQFSNRELTAIPVTGSRSINSITKYNANAGGGGSFGGQDSRLNNFTIDGSVFNNGFGLGSDAQAGGRTGSTAISLDAIEQLQVSIAPFDVRQSGFTGTGINGVTRSGTNEIEGSVYASTRSNKKEFVGTKAGQIRIVPATFEENILGARIGAPIIKDKLFFFGNFETVNNTSPASNWTSTGSPQPGAQISAPTFQQMQDLSTFMKDKFNYTTGPWENFDSERVSKKFLAKIDWNINDNNKFSVRYVHHDSSSDELTSNSNSLGFGNRRTNVNSMSFKNSGYTILDNTRSIVVQLDSKLSESWSNNFIGGYDKQIEDRGLQGGGLFPTIDIKNGVANTAPLTGFTTGNTNFISVGLDPFTQGNKLSYSTLHFTNNLTKTIGKHSLLFGANYEHFKSSNLFFSGSNGVFIFNSLDEFYSAANESLALNGAPSVNNLPVRTQFRYSALPGGVEPLQILKSDKIDLYFQDDFKVNDQLKVTIGLRGTRVSFVDTALENPVVNDLTFANGQKFNTGEMPNSQYLFEPRVGFNLDVTGNAKTVVRGGSGIFSGRPPLVFLSNAIGNNGVLTGLVDVSDANVGAGNYGFTANPSQYFTPSTPTLPSSIDLAFTDKKYKFPQVWKTTIAVDQKLPFGFVGTIEGIFSKNINETAYSNANFENPVGTLNGPDNRPLFAGNDNGVRINNNVINAIVLSNTDKGYFYSTTVKLEYPYRKGLWGSFAYTHSEANDLLSPGSTASGSWNGVRSVNGNNDQVLGLSNNNTPHRMVGILGYKIEYGNKTGAATSINLGYIGEQSSSFTYLYNGDVNGDRINGNDLLFVPNKASDLRFVPITQNLGGSLMVLYTVAQQEEAFDKFIDQDPYLSTKRGQYVDRNENVLPMLHRVDLSVTQDFFIKIAGKKNSFQFRADILNFTNLINREWGVSQRSTVSNGAILAVNQAATATNNYIPGYTLALQTDNQGKRFLVKDTFQKNASISDVWQAQFTLRYTFGN</sequence>
<dbReference type="OrthoDB" id="9768147at2"/>
<evidence type="ECO:0000259" key="8">
    <source>
        <dbReference type="Pfam" id="PF25183"/>
    </source>
</evidence>
<dbReference type="PANTHER" id="PTHR30069:SF46">
    <property type="entry name" value="OAR PROTEIN"/>
    <property type="match status" value="1"/>
</dbReference>
<dbReference type="InterPro" id="IPR039426">
    <property type="entry name" value="TonB-dep_rcpt-like"/>
</dbReference>
<dbReference type="GO" id="GO:0009279">
    <property type="term" value="C:cell outer membrane"/>
    <property type="evidence" value="ECO:0007669"/>
    <property type="project" value="UniProtKB-SubCell"/>
</dbReference>
<dbReference type="GO" id="GO:0015344">
    <property type="term" value="F:siderophore uptake transmembrane transporter activity"/>
    <property type="evidence" value="ECO:0007669"/>
    <property type="project" value="TreeGrafter"/>
</dbReference>
<evidence type="ECO:0000256" key="6">
    <source>
        <dbReference type="ARBA" id="ARBA00023237"/>
    </source>
</evidence>
<dbReference type="AlphaFoldDB" id="A0A495S590"/>
<evidence type="ECO:0000256" key="2">
    <source>
        <dbReference type="ARBA" id="ARBA00022448"/>
    </source>
</evidence>
<dbReference type="Pfam" id="PF13620">
    <property type="entry name" value="CarboxypepD_reg"/>
    <property type="match status" value="1"/>
</dbReference>
<dbReference type="Gene3D" id="2.60.40.1120">
    <property type="entry name" value="Carboxypeptidase-like, regulatory domain"/>
    <property type="match status" value="1"/>
</dbReference>
<dbReference type="Proteomes" id="UP000280091">
    <property type="component" value="Unassembled WGS sequence"/>
</dbReference>
<dbReference type="PANTHER" id="PTHR30069">
    <property type="entry name" value="TONB-DEPENDENT OUTER MEMBRANE RECEPTOR"/>
    <property type="match status" value="1"/>
</dbReference>
<name>A0A495S590_9FLAO</name>
<keyword evidence="7" id="KW-0732">Signal</keyword>
<feature type="domain" description="TonB-dependent transporter Oar-like beta-barrel" evidence="8">
    <location>
        <begin position="237"/>
        <end position="1044"/>
    </location>
</feature>
<evidence type="ECO:0000256" key="1">
    <source>
        <dbReference type="ARBA" id="ARBA00004571"/>
    </source>
</evidence>
<dbReference type="SUPFAM" id="SSF56935">
    <property type="entry name" value="Porins"/>
    <property type="match status" value="1"/>
</dbReference>
<keyword evidence="5" id="KW-0472">Membrane</keyword>
<keyword evidence="9" id="KW-0378">Hydrolase</keyword>
<gene>
    <name evidence="9" type="ORF">BC952_0613</name>
</gene>
<keyword evidence="9" id="KW-0121">Carboxypeptidase</keyword>
<feature type="signal peptide" evidence="7">
    <location>
        <begin position="1"/>
        <end position="23"/>
    </location>
</feature>
<proteinExistence type="predicted"/>
<keyword evidence="4" id="KW-0812">Transmembrane</keyword>
<dbReference type="InterPro" id="IPR008969">
    <property type="entry name" value="CarboxyPept-like_regulatory"/>
</dbReference>
<comment type="subcellular location">
    <subcellularLocation>
        <location evidence="1">Cell outer membrane</location>
        <topology evidence="1">Multi-pass membrane protein</topology>
    </subcellularLocation>
</comment>
<accession>A0A495S590</accession>
<keyword evidence="10" id="KW-1185">Reference proteome</keyword>
<evidence type="ECO:0000313" key="9">
    <source>
        <dbReference type="EMBL" id="RKS94975.1"/>
    </source>
</evidence>
<comment type="caution">
    <text evidence="9">The sequence shown here is derived from an EMBL/GenBank/DDBJ whole genome shotgun (WGS) entry which is preliminary data.</text>
</comment>
<dbReference type="SUPFAM" id="SSF49464">
    <property type="entry name" value="Carboxypeptidase regulatory domain-like"/>
    <property type="match status" value="1"/>
</dbReference>
<keyword evidence="9" id="KW-0645">Protease</keyword>
<evidence type="ECO:0000256" key="3">
    <source>
        <dbReference type="ARBA" id="ARBA00022452"/>
    </source>
</evidence>
<dbReference type="GO" id="GO:0004180">
    <property type="term" value="F:carboxypeptidase activity"/>
    <property type="evidence" value="ECO:0007669"/>
    <property type="project" value="UniProtKB-KW"/>
</dbReference>
<evidence type="ECO:0000256" key="5">
    <source>
        <dbReference type="ARBA" id="ARBA00023136"/>
    </source>
</evidence>
<dbReference type="Gene3D" id="2.40.170.20">
    <property type="entry name" value="TonB-dependent receptor, beta-barrel domain"/>
    <property type="match status" value="1"/>
</dbReference>
<dbReference type="InterPro" id="IPR057601">
    <property type="entry name" value="Oar-like_b-barrel"/>
</dbReference>
<dbReference type="RefSeq" id="WP_121364926.1">
    <property type="nucleotide sequence ID" value="NZ_RBXA01000001.1"/>
</dbReference>
<feature type="chain" id="PRO_5019731351" evidence="7">
    <location>
        <begin position="24"/>
        <end position="1118"/>
    </location>
</feature>
<protein>
    <submittedName>
        <fullName evidence="9">Carboxypeptidase family protein</fullName>
    </submittedName>
</protein>